<keyword evidence="2" id="KW-1185">Reference proteome</keyword>
<proteinExistence type="predicted"/>
<accession>A0A162USX9</accession>
<dbReference type="VEuPathDB" id="FungiDB:PHYBLDRAFT_164589"/>
<reference evidence="2" key="1">
    <citation type="submission" date="2015-06" db="EMBL/GenBank/DDBJ databases">
        <title>Expansion of signal transduction pathways in fungi by whole-genome duplication.</title>
        <authorList>
            <consortium name="DOE Joint Genome Institute"/>
            <person name="Corrochano L.M."/>
            <person name="Kuo A."/>
            <person name="Marcet-Houben M."/>
            <person name="Polaino S."/>
            <person name="Salamov A."/>
            <person name="Villalobos J.M."/>
            <person name="Alvarez M.I."/>
            <person name="Avalos J."/>
            <person name="Benito E.P."/>
            <person name="Benoit I."/>
            <person name="Burger G."/>
            <person name="Camino L.P."/>
            <person name="Canovas D."/>
            <person name="Cerda-Olmedo E."/>
            <person name="Cheng J.-F."/>
            <person name="Dominguez A."/>
            <person name="Elias M."/>
            <person name="Eslava A.P."/>
            <person name="Glaser F."/>
            <person name="Grimwood J."/>
            <person name="Gutierrez G."/>
            <person name="Heitman J."/>
            <person name="Henrissat B."/>
            <person name="Iturriaga E.A."/>
            <person name="Lang B.F."/>
            <person name="Lavin J.L."/>
            <person name="Lee S."/>
            <person name="Li W."/>
            <person name="Lindquist E."/>
            <person name="Lopez-Garcia S."/>
            <person name="Luque E.M."/>
            <person name="Marcos A.T."/>
            <person name="Martin J."/>
            <person name="McCluskey K."/>
            <person name="Medina H.R."/>
            <person name="Miralles-Duran A."/>
            <person name="Miyazaki A."/>
            <person name="Munoz-Torres E."/>
            <person name="Oguiza J.A."/>
            <person name="Ohm R."/>
            <person name="Olmedo M."/>
            <person name="Orejas M."/>
            <person name="Ortiz-Castellanos L."/>
            <person name="Pisabarro A.G."/>
            <person name="Rodriguez-Romero J."/>
            <person name="Ruiz-Herrera J."/>
            <person name="Ruiz-Vazquez R."/>
            <person name="Sanz C."/>
            <person name="Schackwitz W."/>
            <person name="Schmutz J."/>
            <person name="Shahriari M."/>
            <person name="Shelest E."/>
            <person name="Silva-Franco F."/>
            <person name="Soanes D."/>
            <person name="Syed K."/>
            <person name="Tagua V.G."/>
            <person name="Talbot N.J."/>
            <person name="Thon M."/>
            <person name="De vries R.P."/>
            <person name="Wiebenga A."/>
            <person name="Yadav J.S."/>
            <person name="Braun E.L."/>
            <person name="Baker S."/>
            <person name="Garre V."/>
            <person name="Horwitz B."/>
            <person name="Torres-Martinez S."/>
            <person name="Idnurm A."/>
            <person name="Herrera-Estrella A."/>
            <person name="Gabaldon T."/>
            <person name="Grigoriev I.V."/>
        </authorList>
    </citation>
    <scope>NUCLEOTIDE SEQUENCE [LARGE SCALE GENOMIC DNA]</scope>
    <source>
        <strain evidence="2">NRRL 1555(-)</strain>
    </source>
</reference>
<sequence>MIFRIVYASRLAKCSFEPMVLTNRQLAIHEVYAFYRFNLKQEEHRSLGLSYKLINGAYTTYIFDSNFTKEGLEERFLENLLSSEAMVNNIDVMRTYSKIN</sequence>
<dbReference type="InParanoid" id="A0A162USX9"/>
<dbReference type="RefSeq" id="XP_018295733.1">
    <property type="nucleotide sequence ID" value="XM_018435041.1"/>
</dbReference>
<organism evidence="1 2">
    <name type="scientific">Phycomyces blakesleeanus (strain ATCC 8743b / DSM 1359 / FGSC 10004 / NBRC 33097 / NRRL 1555)</name>
    <dbReference type="NCBI Taxonomy" id="763407"/>
    <lineage>
        <taxon>Eukaryota</taxon>
        <taxon>Fungi</taxon>
        <taxon>Fungi incertae sedis</taxon>
        <taxon>Mucoromycota</taxon>
        <taxon>Mucoromycotina</taxon>
        <taxon>Mucoromycetes</taxon>
        <taxon>Mucorales</taxon>
        <taxon>Phycomycetaceae</taxon>
        <taxon>Phycomyces</taxon>
    </lineage>
</organism>
<name>A0A162USX9_PHYB8</name>
<evidence type="ECO:0000313" key="2">
    <source>
        <dbReference type="Proteomes" id="UP000077315"/>
    </source>
</evidence>
<dbReference type="GeneID" id="28995947"/>
<dbReference type="EMBL" id="KV440974">
    <property type="protein sequence ID" value="OAD77693.1"/>
    <property type="molecule type" value="Genomic_DNA"/>
</dbReference>
<protein>
    <submittedName>
        <fullName evidence="1">Uncharacterized protein</fullName>
    </submittedName>
</protein>
<dbReference type="AlphaFoldDB" id="A0A162USX9"/>
<evidence type="ECO:0000313" key="1">
    <source>
        <dbReference type="EMBL" id="OAD77693.1"/>
    </source>
</evidence>
<dbReference type="Proteomes" id="UP000077315">
    <property type="component" value="Unassembled WGS sequence"/>
</dbReference>
<gene>
    <name evidence="1" type="ORF">PHYBLDRAFT_164589</name>
</gene>